<dbReference type="EMBL" id="JAHCDA010000001">
    <property type="protein sequence ID" value="MBS7810518.1"/>
    <property type="molecule type" value="Genomic_DNA"/>
</dbReference>
<gene>
    <name evidence="1" type="ORF">KHU32_06190</name>
</gene>
<reference evidence="1 2" key="1">
    <citation type="submission" date="2021-05" db="EMBL/GenBank/DDBJ databases">
        <title>Roseococcus sp. XZZS9, whole genome shotgun sequencing project.</title>
        <authorList>
            <person name="Zhao G."/>
            <person name="Shen L."/>
        </authorList>
    </citation>
    <scope>NUCLEOTIDE SEQUENCE [LARGE SCALE GENOMIC DNA]</scope>
    <source>
        <strain evidence="1 2">XZZS9</strain>
    </source>
</reference>
<dbReference type="Proteomes" id="UP000766336">
    <property type="component" value="Unassembled WGS sequence"/>
</dbReference>
<sequence length="157" mass="16732">MSGHVELTPQQRIFKALTLQLVQLCGGFEAAAAIPGVRVSWQQLQNYTSMEKPLVAPVDVIAALEMVAGKPLVTAELARLSGHGLIRRVAMAVGELAGRMAKIGKECGEAFAAWAEAMADGKLTREEMVHLAHELGDIETAAVEAQGAVQKMLSDLE</sequence>
<comment type="caution">
    <text evidence="1">The sequence shown here is derived from an EMBL/GenBank/DDBJ whole genome shotgun (WGS) entry which is preliminary data.</text>
</comment>
<dbReference type="RefSeq" id="WP_213669131.1">
    <property type="nucleotide sequence ID" value="NZ_JAHCDA010000001.1"/>
</dbReference>
<organism evidence="1 2">
    <name type="scientific">Roseococcus pinisoli</name>
    <dbReference type="NCBI Taxonomy" id="2835040"/>
    <lineage>
        <taxon>Bacteria</taxon>
        <taxon>Pseudomonadati</taxon>
        <taxon>Pseudomonadota</taxon>
        <taxon>Alphaproteobacteria</taxon>
        <taxon>Acetobacterales</taxon>
        <taxon>Roseomonadaceae</taxon>
        <taxon>Roseococcus</taxon>
    </lineage>
</organism>
<evidence type="ECO:0000313" key="2">
    <source>
        <dbReference type="Proteomes" id="UP000766336"/>
    </source>
</evidence>
<evidence type="ECO:0000313" key="1">
    <source>
        <dbReference type="EMBL" id="MBS7810518.1"/>
    </source>
</evidence>
<protein>
    <submittedName>
        <fullName evidence="1">Uncharacterized protein</fullName>
    </submittedName>
</protein>
<name>A0ABS5QAQ8_9PROT</name>
<proteinExistence type="predicted"/>
<accession>A0ABS5QAQ8</accession>
<keyword evidence="2" id="KW-1185">Reference proteome</keyword>